<dbReference type="AlphaFoldDB" id="A0A2I0WXX2"/>
<proteinExistence type="predicted"/>
<name>A0A2I0WXX2_9ASPA</name>
<evidence type="ECO:0000313" key="2">
    <source>
        <dbReference type="Proteomes" id="UP000233837"/>
    </source>
</evidence>
<dbReference type="EMBL" id="KZ502343">
    <property type="protein sequence ID" value="PKU80497.1"/>
    <property type="molecule type" value="Genomic_DNA"/>
</dbReference>
<accession>A0A2I0WXX2</accession>
<keyword evidence="2" id="KW-1185">Reference proteome</keyword>
<evidence type="ECO:0000313" key="1">
    <source>
        <dbReference type="EMBL" id="PKU80497.1"/>
    </source>
</evidence>
<dbReference type="SUPFAM" id="SSF56219">
    <property type="entry name" value="DNase I-like"/>
    <property type="match status" value="1"/>
</dbReference>
<organism evidence="1 2">
    <name type="scientific">Dendrobium catenatum</name>
    <dbReference type="NCBI Taxonomy" id="906689"/>
    <lineage>
        <taxon>Eukaryota</taxon>
        <taxon>Viridiplantae</taxon>
        <taxon>Streptophyta</taxon>
        <taxon>Embryophyta</taxon>
        <taxon>Tracheophyta</taxon>
        <taxon>Spermatophyta</taxon>
        <taxon>Magnoliopsida</taxon>
        <taxon>Liliopsida</taxon>
        <taxon>Asparagales</taxon>
        <taxon>Orchidaceae</taxon>
        <taxon>Epidendroideae</taxon>
        <taxon>Malaxideae</taxon>
        <taxon>Dendrobiinae</taxon>
        <taxon>Dendrobium</taxon>
    </lineage>
</organism>
<dbReference type="InterPro" id="IPR036691">
    <property type="entry name" value="Endo/exonu/phosph_ase_sf"/>
</dbReference>
<protein>
    <submittedName>
        <fullName evidence="1">Uncharacterized protein</fullName>
    </submittedName>
</protein>
<gene>
    <name evidence="1" type="ORF">MA16_Dca021798</name>
</gene>
<dbReference type="Proteomes" id="UP000233837">
    <property type="component" value="Unassembled WGS sequence"/>
</dbReference>
<reference evidence="1 2" key="2">
    <citation type="journal article" date="2017" name="Nature">
        <title>The Apostasia genome and the evolution of orchids.</title>
        <authorList>
            <person name="Zhang G.Q."/>
            <person name="Liu K.W."/>
            <person name="Li Z."/>
            <person name="Lohaus R."/>
            <person name="Hsiao Y.Y."/>
            <person name="Niu S.C."/>
            <person name="Wang J.Y."/>
            <person name="Lin Y.C."/>
            <person name="Xu Q."/>
            <person name="Chen L.J."/>
            <person name="Yoshida K."/>
            <person name="Fujiwara S."/>
            <person name="Wang Z.W."/>
            <person name="Zhang Y.Q."/>
            <person name="Mitsuda N."/>
            <person name="Wang M."/>
            <person name="Liu G.H."/>
            <person name="Pecoraro L."/>
            <person name="Huang H.X."/>
            <person name="Xiao X.J."/>
            <person name="Lin M."/>
            <person name="Wu X.Y."/>
            <person name="Wu W.L."/>
            <person name="Chen Y.Y."/>
            <person name="Chang S.B."/>
            <person name="Sakamoto S."/>
            <person name="Ohme-Takagi M."/>
            <person name="Yagi M."/>
            <person name="Zeng S.J."/>
            <person name="Shen C.Y."/>
            <person name="Yeh C.M."/>
            <person name="Luo Y.B."/>
            <person name="Tsai W.C."/>
            <person name="Van de Peer Y."/>
            <person name="Liu Z.J."/>
        </authorList>
    </citation>
    <scope>NUCLEOTIDE SEQUENCE [LARGE SCALE GENOMIC DNA]</scope>
    <source>
        <tissue evidence="1">The whole plant</tissue>
    </source>
</reference>
<reference evidence="1 2" key="1">
    <citation type="journal article" date="2016" name="Sci. Rep.">
        <title>The Dendrobium catenatum Lindl. genome sequence provides insights into polysaccharide synthase, floral development and adaptive evolution.</title>
        <authorList>
            <person name="Zhang G.Q."/>
            <person name="Xu Q."/>
            <person name="Bian C."/>
            <person name="Tsai W.C."/>
            <person name="Yeh C.M."/>
            <person name="Liu K.W."/>
            <person name="Yoshida K."/>
            <person name="Zhang L.S."/>
            <person name="Chang S.B."/>
            <person name="Chen F."/>
            <person name="Shi Y."/>
            <person name="Su Y.Y."/>
            <person name="Zhang Y.Q."/>
            <person name="Chen L.J."/>
            <person name="Yin Y."/>
            <person name="Lin M."/>
            <person name="Huang H."/>
            <person name="Deng H."/>
            <person name="Wang Z.W."/>
            <person name="Zhu S.L."/>
            <person name="Zhao X."/>
            <person name="Deng C."/>
            <person name="Niu S.C."/>
            <person name="Huang J."/>
            <person name="Wang M."/>
            <person name="Liu G.H."/>
            <person name="Yang H.J."/>
            <person name="Xiao X.J."/>
            <person name="Hsiao Y.Y."/>
            <person name="Wu W.L."/>
            <person name="Chen Y.Y."/>
            <person name="Mitsuda N."/>
            <person name="Ohme-Takagi M."/>
            <person name="Luo Y.B."/>
            <person name="Van de Peer Y."/>
            <person name="Liu Z.J."/>
        </authorList>
    </citation>
    <scope>NUCLEOTIDE SEQUENCE [LARGE SCALE GENOMIC DNA]</scope>
    <source>
        <tissue evidence="1">The whole plant</tissue>
    </source>
</reference>
<sequence length="68" mass="7780">MPLMVCGDFNCILSQEENRGSKPFKHSLAANEMEEFMATNDLVDHSFIGPAFIWSKLKSTEFFSRYAN</sequence>